<dbReference type="PANTHER" id="PTHR43201">
    <property type="entry name" value="ACYL-COA SYNTHETASE"/>
    <property type="match status" value="1"/>
</dbReference>
<evidence type="ECO:0000259" key="3">
    <source>
        <dbReference type="Pfam" id="PF00501"/>
    </source>
</evidence>
<reference evidence="5" key="2">
    <citation type="submission" date="2023-01" db="EMBL/GenBank/DDBJ databases">
        <title>Draft genome sequence of Sneathiella chinensis strain NBRC 103408.</title>
        <authorList>
            <person name="Sun Q."/>
            <person name="Mori K."/>
        </authorList>
    </citation>
    <scope>NUCLEOTIDE SEQUENCE</scope>
    <source>
        <strain evidence="5">NBRC 103408</strain>
    </source>
</reference>
<keyword evidence="6" id="KW-1185">Reference proteome</keyword>
<evidence type="ECO:0000256" key="1">
    <source>
        <dbReference type="ARBA" id="ARBA00006432"/>
    </source>
</evidence>
<evidence type="ECO:0000313" key="6">
    <source>
        <dbReference type="Proteomes" id="UP001161409"/>
    </source>
</evidence>
<dbReference type="CDD" id="cd04433">
    <property type="entry name" value="AFD_class_I"/>
    <property type="match status" value="1"/>
</dbReference>
<organism evidence="5 6">
    <name type="scientific">Sneathiella chinensis</name>
    <dbReference type="NCBI Taxonomy" id="349750"/>
    <lineage>
        <taxon>Bacteria</taxon>
        <taxon>Pseudomonadati</taxon>
        <taxon>Pseudomonadota</taxon>
        <taxon>Alphaproteobacteria</taxon>
        <taxon>Sneathiellales</taxon>
        <taxon>Sneathiellaceae</taxon>
        <taxon>Sneathiella</taxon>
    </lineage>
</organism>
<name>A0ABQ5TYS5_9PROT</name>
<evidence type="ECO:0000259" key="4">
    <source>
        <dbReference type="Pfam" id="PF13193"/>
    </source>
</evidence>
<keyword evidence="2" id="KW-0436">Ligase</keyword>
<dbReference type="PANTHER" id="PTHR43201:SF5">
    <property type="entry name" value="MEDIUM-CHAIN ACYL-COA LIGASE ACSF2, MITOCHONDRIAL"/>
    <property type="match status" value="1"/>
</dbReference>
<sequence>MAFSDLSFDSALADRLAWQQAGDDRPVFVEETGHAVLPDAFDTLVEGTAAWLLDQGITAGDRVAVWLPNKLEWMMLLFGCARIGATVAAVNTRYRTAELSHILSSSGARMLIFDAKSQHSDFYGMIGELDFSKLPDLKALVSLDPNADRLAPVGGLPVQHFGRHALPGRTVTRTGTADSPLILFTTSGTTNLPKLVLHLQRTVGWHANQCVSAFGFDEPTARYMAVMPFCGVFGIVPTLTSIASGAPIYLNEVFNLGLALKTAKDNAITHMFGSDDMFVQMWETDKSAFDVARICGFASFTPGIEEKLARIAATGVPLAGLYGASELNALYSIQSLDLPVAERLRGGGQPAAGKDASIRVRNPETGELCPANEVGILEFRTAGNFVGYYRNPEATEKAIDEEGYFNSGDAGYLREDGSFVYLARNGDFLRLSGFLTDPKEIEEVIEGFPGVEKCQVVGIPVDGKTRTFAFVVSENGPLEEAAILEQASARLAHYKIPVRIIQLDAFPTTESANGLKIQKNKLREQAEQIITAGD</sequence>
<reference evidence="5" key="1">
    <citation type="journal article" date="2014" name="Int. J. Syst. Evol. Microbiol.">
        <title>Complete genome of a new Firmicutes species belonging to the dominant human colonic microbiota ('Ruminococcus bicirculans') reveals two chromosomes and a selective capacity to utilize plant glucans.</title>
        <authorList>
            <consortium name="NISC Comparative Sequencing Program"/>
            <person name="Wegmann U."/>
            <person name="Louis P."/>
            <person name="Goesmann A."/>
            <person name="Henrissat B."/>
            <person name="Duncan S.H."/>
            <person name="Flint H.J."/>
        </authorList>
    </citation>
    <scope>NUCLEOTIDE SEQUENCE</scope>
    <source>
        <strain evidence="5">NBRC 103408</strain>
    </source>
</reference>
<dbReference type="Gene3D" id="3.30.300.30">
    <property type="match status" value="1"/>
</dbReference>
<gene>
    <name evidence="5" type="ORF">GCM10007924_03530</name>
</gene>
<feature type="domain" description="AMP-binding enzyme C-terminal" evidence="4">
    <location>
        <begin position="440"/>
        <end position="512"/>
    </location>
</feature>
<dbReference type="RefSeq" id="WP_169559159.1">
    <property type="nucleotide sequence ID" value="NZ_BSNF01000001.1"/>
</dbReference>
<evidence type="ECO:0000256" key="2">
    <source>
        <dbReference type="ARBA" id="ARBA00022598"/>
    </source>
</evidence>
<dbReference type="Proteomes" id="UP001161409">
    <property type="component" value="Unassembled WGS sequence"/>
</dbReference>
<proteinExistence type="inferred from homology"/>
<dbReference type="InterPro" id="IPR045851">
    <property type="entry name" value="AMP-bd_C_sf"/>
</dbReference>
<evidence type="ECO:0000313" key="5">
    <source>
        <dbReference type="EMBL" id="GLQ05132.1"/>
    </source>
</evidence>
<protein>
    <submittedName>
        <fullName evidence="5">Acyl-CoA synthetase</fullName>
    </submittedName>
</protein>
<dbReference type="Pfam" id="PF00501">
    <property type="entry name" value="AMP-binding"/>
    <property type="match status" value="1"/>
</dbReference>
<dbReference type="Pfam" id="PF13193">
    <property type="entry name" value="AMP-binding_C"/>
    <property type="match status" value="1"/>
</dbReference>
<dbReference type="Gene3D" id="3.40.50.12780">
    <property type="entry name" value="N-terminal domain of ligase-like"/>
    <property type="match status" value="1"/>
</dbReference>
<comment type="similarity">
    <text evidence="1">Belongs to the ATP-dependent AMP-binding enzyme family.</text>
</comment>
<dbReference type="InterPro" id="IPR042099">
    <property type="entry name" value="ANL_N_sf"/>
</dbReference>
<feature type="domain" description="AMP-dependent synthetase/ligase" evidence="3">
    <location>
        <begin position="40"/>
        <end position="389"/>
    </location>
</feature>
<accession>A0ABQ5TYS5</accession>
<comment type="caution">
    <text evidence="5">The sequence shown here is derived from an EMBL/GenBank/DDBJ whole genome shotgun (WGS) entry which is preliminary data.</text>
</comment>
<dbReference type="EMBL" id="BSNF01000001">
    <property type="protein sequence ID" value="GLQ05132.1"/>
    <property type="molecule type" value="Genomic_DNA"/>
</dbReference>
<dbReference type="SUPFAM" id="SSF56801">
    <property type="entry name" value="Acetyl-CoA synthetase-like"/>
    <property type="match status" value="1"/>
</dbReference>
<dbReference type="InterPro" id="IPR000873">
    <property type="entry name" value="AMP-dep_synth/lig_dom"/>
</dbReference>
<dbReference type="InterPro" id="IPR025110">
    <property type="entry name" value="AMP-bd_C"/>
</dbReference>